<dbReference type="SUPFAM" id="SSF52540">
    <property type="entry name" value="P-loop containing nucleoside triphosphate hydrolases"/>
    <property type="match status" value="1"/>
</dbReference>
<feature type="compositionally biased region" description="Acidic residues" evidence="5">
    <location>
        <begin position="30"/>
        <end position="39"/>
    </location>
</feature>
<keyword evidence="4" id="KW-0067">ATP-binding</keyword>
<dbReference type="GO" id="GO:0016787">
    <property type="term" value="F:hydrolase activity"/>
    <property type="evidence" value="ECO:0007669"/>
    <property type="project" value="UniProtKB-KW"/>
</dbReference>
<evidence type="ECO:0000256" key="3">
    <source>
        <dbReference type="ARBA" id="ARBA00022806"/>
    </source>
</evidence>
<feature type="region of interest" description="Disordered" evidence="5">
    <location>
        <begin position="20"/>
        <end position="56"/>
    </location>
</feature>
<dbReference type="SMART" id="SM00847">
    <property type="entry name" value="HA2"/>
    <property type="match status" value="1"/>
</dbReference>
<keyword evidence="3" id="KW-0347">Helicase</keyword>
<dbReference type="KEGG" id="rsx:RhiXN_07809"/>
<feature type="domain" description="Helicase ATP-binding" evidence="6">
    <location>
        <begin position="569"/>
        <end position="693"/>
    </location>
</feature>
<proteinExistence type="predicted"/>
<evidence type="ECO:0000313" key="9">
    <source>
        <dbReference type="Proteomes" id="UP000650533"/>
    </source>
</evidence>
<accession>A0A8H8P1F4</accession>
<keyword evidence="2" id="KW-0378">Hydrolase</keyword>
<dbReference type="Gene3D" id="3.40.50.300">
    <property type="entry name" value="P-loop containing nucleotide triphosphate hydrolases"/>
    <property type="match status" value="2"/>
</dbReference>
<dbReference type="Proteomes" id="UP000650533">
    <property type="component" value="Chromosome 9"/>
</dbReference>
<dbReference type="PANTHER" id="PTHR18934:SF145">
    <property type="entry name" value="ATP-DEPENDENT RNA HELICASE DHX57-RELATED"/>
    <property type="match status" value="1"/>
</dbReference>
<evidence type="ECO:0000313" key="8">
    <source>
        <dbReference type="EMBL" id="QRW22773.1"/>
    </source>
</evidence>
<dbReference type="RefSeq" id="XP_043183010.1">
    <property type="nucleotide sequence ID" value="XM_043327625.1"/>
</dbReference>
<feature type="compositionally biased region" description="Basic and acidic residues" evidence="5">
    <location>
        <begin position="301"/>
        <end position="317"/>
    </location>
</feature>
<dbReference type="PANTHER" id="PTHR18934">
    <property type="entry name" value="ATP-DEPENDENT RNA HELICASE"/>
    <property type="match status" value="1"/>
</dbReference>
<dbReference type="PROSITE" id="PS51194">
    <property type="entry name" value="HELICASE_CTER"/>
    <property type="match status" value="1"/>
</dbReference>
<name>A0A8H8P1F4_9AGAM</name>
<evidence type="ECO:0000259" key="7">
    <source>
        <dbReference type="PROSITE" id="PS51194"/>
    </source>
</evidence>
<sequence>MAKKKKLSLKPVARQVATTSIAKKVTEKPPEEEEQEAEIESQKQDSKIPEETQKVDEEYDIDRAEIESLQLLVDQQQAKAEREALRVIKALEQDSRASKTLPRLDIDPSIRDRILELIRAVEPSSRLIQEPEVKVLPRLAVVYGTLRGLGLTEKIIEECLKVIPDIDIDSAIEWLVLNCDENELDFDNRLNNGGSEILPPYGATEIPQPAPQPAPSAPATRPANILLDWLLLLLTSLFRTRTRMDPLNPEIGSEIRTLESDYEFRKKHAEYSFQQLRKVAEDDELKRSLKAPKAALPAKGTDIEEAPKESSLLEKPADSTPVGTNLIDQHSDSDEGGFFGHMLDEMPTEVTTAAGDINMKLDSYALVSYRPIGGVTRVARAAVQVRWRSKPGQEWIIPDACPTLTQAEEYAALLALHSLSSPVRAGFIGLRSTIVPVQPSSIRSLPPSAQSLWREFETRRKYEEDETNRKVWATLRTILEPKLAPPGTYKMNQTVKSATSTAQDFSSATKSKAPLREVPSLRNDFEARRASPAYQEMLQKRNDLPIASFVLKLYNLFETTNEPRRISAISLAQRVSRELGEPPNAVGTMSSLIGYSVRLESNITRNTRLAFITNGIALRMLESDGKGGTAFDEITHIIIDEVHERSIESDFLLIVLKSMIKHRPDLKIVLMSATVDAEKVSAYFGGPNICPVLMVPGRTFPVKVQYLEDAIEFTNWRIDDDSPYALRNKAFAHTKSKKLEWSEETAIAEDEDEENLASATPRRIPYDLILRLLEKICLEDSKHSNYSAAVLVFLPGLNEIRQLTDILGAHRDFGTQAFRIYPLHSSLPSESQTAVFEIPPPGIRKIVISTNIAETGVTIPVEATLRKDVDVLGVYKKDFASIYLPRVATITWYMYYGGQPTPEILRLSLADLALRIKIMNIQIGSSVEDVLTRALDPPSSTNIQRAVNALIEVKALTTTEQITNLGRLLSKLPMDVHLGKFLLQSVLLGCLDSALTICATLNAKSPFLKPFGFEAQADAAKLSFAKENSDFFALVNAFNSWKRALSNGQHVARKFCRESYLSYQNLQQIEDLRQQFMGYLIDSSFVSVHAEFSQEFKRLRFQRQRTKIMQLPESISSPDVNVGLIEAALTAGMFPKIISIDSSTGHMQTIGNNRPVAFHPSSVNFKRALREFKSSYLCYFSLMQVAPVTWRPLADALTNVSYRQAKKLYASETGPASDLSLILLCGDCEFKPSSELVVVDRKLKYRVPGKTLLALKALKGRLASNMAVRLRPKQTETASEADLWSTLALELFRSPIAD</sequence>
<feature type="region of interest" description="Disordered" evidence="5">
    <location>
        <begin position="291"/>
        <end position="321"/>
    </location>
</feature>
<dbReference type="Gene3D" id="1.20.120.1080">
    <property type="match status" value="1"/>
</dbReference>
<dbReference type="GO" id="GO:0004386">
    <property type="term" value="F:helicase activity"/>
    <property type="evidence" value="ECO:0007669"/>
    <property type="project" value="UniProtKB-KW"/>
</dbReference>
<dbReference type="InterPro" id="IPR027417">
    <property type="entry name" value="P-loop_NTPase"/>
</dbReference>
<dbReference type="GeneID" id="67030088"/>
<evidence type="ECO:0000256" key="4">
    <source>
        <dbReference type="ARBA" id="ARBA00022840"/>
    </source>
</evidence>
<dbReference type="InterPro" id="IPR011709">
    <property type="entry name" value="DEAD-box_helicase_OB_fold"/>
</dbReference>
<dbReference type="InterPro" id="IPR007502">
    <property type="entry name" value="Helicase-assoc_dom"/>
</dbReference>
<protein>
    <submittedName>
        <fullName evidence="8">Helicase associated domain (HA2)</fullName>
    </submittedName>
</protein>
<evidence type="ECO:0000259" key="6">
    <source>
        <dbReference type="PROSITE" id="PS51192"/>
    </source>
</evidence>
<keyword evidence="1" id="KW-0547">Nucleotide-binding</keyword>
<dbReference type="CDD" id="cd18791">
    <property type="entry name" value="SF2_C_RHA"/>
    <property type="match status" value="1"/>
</dbReference>
<dbReference type="CDD" id="cd17917">
    <property type="entry name" value="DEXHc_RHA-like"/>
    <property type="match status" value="1"/>
</dbReference>
<dbReference type="GO" id="GO:0003723">
    <property type="term" value="F:RNA binding"/>
    <property type="evidence" value="ECO:0007669"/>
    <property type="project" value="TreeGrafter"/>
</dbReference>
<feature type="domain" description="Helicase C-terminal" evidence="7">
    <location>
        <begin position="768"/>
        <end position="951"/>
    </location>
</feature>
<dbReference type="InterPro" id="IPR014001">
    <property type="entry name" value="Helicase_ATP-bd"/>
</dbReference>
<dbReference type="GO" id="GO:0005524">
    <property type="term" value="F:ATP binding"/>
    <property type="evidence" value="ECO:0007669"/>
    <property type="project" value="UniProtKB-KW"/>
</dbReference>
<evidence type="ECO:0000256" key="2">
    <source>
        <dbReference type="ARBA" id="ARBA00022801"/>
    </source>
</evidence>
<dbReference type="InterPro" id="IPR001650">
    <property type="entry name" value="Helicase_C-like"/>
</dbReference>
<dbReference type="FunFam" id="1.20.120.1080:FF:000002">
    <property type="entry name" value="Putative ATP-dependent RNA helicase DHX36"/>
    <property type="match status" value="1"/>
</dbReference>
<dbReference type="Pfam" id="PF21010">
    <property type="entry name" value="HA2_C"/>
    <property type="match status" value="1"/>
</dbReference>
<evidence type="ECO:0000256" key="1">
    <source>
        <dbReference type="ARBA" id="ARBA00022741"/>
    </source>
</evidence>
<dbReference type="EMBL" id="CP059666">
    <property type="protein sequence ID" value="QRW22773.1"/>
    <property type="molecule type" value="Genomic_DNA"/>
</dbReference>
<gene>
    <name evidence="8" type="ORF">RhiXN_07809</name>
</gene>
<dbReference type="Pfam" id="PF07717">
    <property type="entry name" value="OB_NTP_bind"/>
    <property type="match status" value="1"/>
</dbReference>
<organism evidence="8 9">
    <name type="scientific">Rhizoctonia solani</name>
    <dbReference type="NCBI Taxonomy" id="456999"/>
    <lineage>
        <taxon>Eukaryota</taxon>
        <taxon>Fungi</taxon>
        <taxon>Dikarya</taxon>
        <taxon>Basidiomycota</taxon>
        <taxon>Agaricomycotina</taxon>
        <taxon>Agaricomycetes</taxon>
        <taxon>Cantharellales</taxon>
        <taxon>Ceratobasidiaceae</taxon>
        <taxon>Rhizoctonia</taxon>
    </lineage>
</organism>
<reference evidence="8" key="1">
    <citation type="submission" date="2020-05" db="EMBL/GenBank/DDBJ databases">
        <title>Evolutionary and genomic comparisons of hybrid uninucleate and nonhybrid Rhizoctonia fungi.</title>
        <authorList>
            <person name="Li C."/>
            <person name="Chen X."/>
        </authorList>
    </citation>
    <scope>NUCLEOTIDE SEQUENCE</scope>
    <source>
        <strain evidence="8">AG-1 IA</strain>
    </source>
</reference>
<feature type="compositionally biased region" description="Basic and acidic residues" evidence="5">
    <location>
        <begin position="40"/>
        <end position="56"/>
    </location>
</feature>
<evidence type="ECO:0000256" key="5">
    <source>
        <dbReference type="SAM" id="MobiDB-lite"/>
    </source>
</evidence>
<dbReference type="PROSITE" id="PS51192">
    <property type="entry name" value="HELICASE_ATP_BIND_1"/>
    <property type="match status" value="1"/>
</dbReference>
<dbReference type="Pfam" id="PF00271">
    <property type="entry name" value="Helicase_C"/>
    <property type="match status" value="1"/>
</dbReference>